<evidence type="ECO:0000259" key="2">
    <source>
        <dbReference type="PROSITE" id="PS50106"/>
    </source>
</evidence>
<feature type="transmembrane region" description="Helical" evidence="1">
    <location>
        <begin position="142"/>
        <end position="161"/>
    </location>
</feature>
<dbReference type="Pfam" id="PF17820">
    <property type="entry name" value="PDZ_6"/>
    <property type="match status" value="1"/>
</dbReference>
<name>A0A285TZ82_9BACL</name>
<keyword evidence="4" id="KW-1185">Reference proteome</keyword>
<feature type="transmembrane region" description="Helical" evidence="1">
    <location>
        <begin position="83"/>
        <end position="99"/>
    </location>
</feature>
<dbReference type="PROSITE" id="PS50106">
    <property type="entry name" value="PDZ"/>
    <property type="match status" value="1"/>
</dbReference>
<feature type="transmembrane region" description="Helical" evidence="1">
    <location>
        <begin position="211"/>
        <end position="232"/>
    </location>
</feature>
<feature type="transmembrane region" description="Helical" evidence="1">
    <location>
        <begin position="182"/>
        <end position="199"/>
    </location>
</feature>
<gene>
    <name evidence="3" type="ORF">SAMN05877842_101218</name>
</gene>
<keyword evidence="1" id="KW-0812">Transmembrane</keyword>
<proteinExistence type="predicted"/>
<feature type="domain" description="PDZ" evidence="2">
    <location>
        <begin position="289"/>
        <end position="364"/>
    </location>
</feature>
<dbReference type="Proteomes" id="UP000219252">
    <property type="component" value="Unassembled WGS sequence"/>
</dbReference>
<reference evidence="4" key="1">
    <citation type="submission" date="2017-08" db="EMBL/GenBank/DDBJ databases">
        <authorList>
            <person name="Varghese N."/>
            <person name="Submissions S."/>
        </authorList>
    </citation>
    <scope>NUCLEOTIDE SEQUENCE [LARGE SCALE GENOMIC DNA]</scope>
    <source>
        <strain evidence="4">JC23</strain>
    </source>
</reference>
<keyword evidence="1" id="KW-1133">Transmembrane helix</keyword>
<organism evidence="3 4">
    <name type="scientific">Ureibacillus acetophenoni</name>
    <dbReference type="NCBI Taxonomy" id="614649"/>
    <lineage>
        <taxon>Bacteria</taxon>
        <taxon>Bacillati</taxon>
        <taxon>Bacillota</taxon>
        <taxon>Bacilli</taxon>
        <taxon>Bacillales</taxon>
        <taxon>Caryophanaceae</taxon>
        <taxon>Ureibacillus</taxon>
    </lineage>
</organism>
<feature type="transmembrane region" description="Helical" evidence="1">
    <location>
        <begin position="57"/>
        <end position="77"/>
    </location>
</feature>
<accession>A0A285TZ82</accession>
<sequence length="388" mass="43329">MVDILFEFLRAVGRFLINPILYLAIFMAIFIGYRRVKNERRHFHIRILNGWSEARGLITEGLLISLCISILSLAIGLAIPEELIYVVTIVSLVALLSYFFHLLSPIIYFAIAVGILLLIDWQNWSVNVLGFEFTGVSVDDGAAITITIIVGLLLIAEGLLIRKKGAHFASPRFERTKRGLKAVSFLSKKVWVLPIFLVVPGDAIESFLPYWPQFTLGSNAFSIILFPILIGYQQIARTTLPVYFYPKLGRTVLILGQVVVIGGLFAYFMPIIGVIVLFVGALLRIVISAYFMARERKDVYAVSPKSNGVMIAAILPVSPADKMGLKSGEVIRKVNGVEVHSEQELYEALQINAAHCKLEVLDHQNELRLTQHVVYSKDHHQIGLIVAE</sequence>
<dbReference type="SUPFAM" id="SSF50156">
    <property type="entry name" value="PDZ domain-like"/>
    <property type="match status" value="1"/>
</dbReference>
<feature type="transmembrane region" description="Helical" evidence="1">
    <location>
        <begin position="106"/>
        <end position="122"/>
    </location>
</feature>
<dbReference type="InterPro" id="IPR001478">
    <property type="entry name" value="PDZ"/>
</dbReference>
<dbReference type="EMBL" id="OBQC01000001">
    <property type="protein sequence ID" value="SOC35030.1"/>
    <property type="molecule type" value="Genomic_DNA"/>
</dbReference>
<protein>
    <submittedName>
        <fullName evidence="3">PDZ domain-containing protein</fullName>
    </submittedName>
</protein>
<feature type="transmembrane region" description="Helical" evidence="1">
    <location>
        <begin position="15"/>
        <end position="36"/>
    </location>
</feature>
<dbReference type="InterPro" id="IPR036034">
    <property type="entry name" value="PDZ_sf"/>
</dbReference>
<evidence type="ECO:0000313" key="3">
    <source>
        <dbReference type="EMBL" id="SOC35030.1"/>
    </source>
</evidence>
<feature type="transmembrane region" description="Helical" evidence="1">
    <location>
        <begin position="275"/>
        <end position="293"/>
    </location>
</feature>
<dbReference type="RefSeq" id="WP_097147780.1">
    <property type="nucleotide sequence ID" value="NZ_OBQC01000001.1"/>
</dbReference>
<dbReference type="Gene3D" id="2.30.42.10">
    <property type="match status" value="1"/>
</dbReference>
<evidence type="ECO:0000256" key="1">
    <source>
        <dbReference type="SAM" id="Phobius"/>
    </source>
</evidence>
<keyword evidence="1" id="KW-0472">Membrane</keyword>
<dbReference type="OrthoDB" id="198399at2"/>
<dbReference type="AlphaFoldDB" id="A0A285TZ82"/>
<dbReference type="InterPro" id="IPR041489">
    <property type="entry name" value="PDZ_6"/>
</dbReference>
<evidence type="ECO:0000313" key="4">
    <source>
        <dbReference type="Proteomes" id="UP000219252"/>
    </source>
</evidence>
<dbReference type="SMART" id="SM00228">
    <property type="entry name" value="PDZ"/>
    <property type="match status" value="1"/>
</dbReference>